<evidence type="ECO:0000259" key="6">
    <source>
        <dbReference type="PROSITE" id="PS51448"/>
    </source>
</evidence>
<evidence type="ECO:0000256" key="2">
    <source>
        <dbReference type="ARBA" id="ARBA00022525"/>
    </source>
</evidence>
<dbReference type="Pfam" id="PF00088">
    <property type="entry name" value="Trefoil"/>
    <property type="match status" value="2"/>
</dbReference>
<accession>A0A6I8R057</accession>
<dbReference type="Ensembl" id="ENSXETT00000090586">
    <property type="protein sequence ID" value="ENSXETP00000073929"/>
    <property type="gene ID" value="ENSXETG00000036428"/>
</dbReference>
<dbReference type="PROSITE" id="PS51448">
    <property type="entry name" value="P_TREFOIL_2"/>
    <property type="match status" value="2"/>
</dbReference>
<dbReference type="PRINTS" id="PR00680">
    <property type="entry name" value="PTREFOIL"/>
</dbReference>
<feature type="disulfide bond" evidence="4">
    <location>
        <begin position="88"/>
        <end position="103"/>
    </location>
</feature>
<comment type="caution">
    <text evidence="4">Lacks conserved residue(s) required for the propagation of feature annotation.</text>
</comment>
<dbReference type="SUPFAM" id="SSF57492">
    <property type="entry name" value="Trefoil"/>
    <property type="match status" value="2"/>
</dbReference>
<dbReference type="SMART" id="SM00018">
    <property type="entry name" value="PD"/>
    <property type="match status" value="2"/>
</dbReference>
<reference evidence="7" key="1">
    <citation type="journal article" date="2010" name="Science">
        <title>The genome of the Western clawed frog Xenopus tropicalis.</title>
        <authorList>
            <person name="Hellsten U."/>
            <person name="Harland R.M."/>
            <person name="Gilchrist M.J."/>
            <person name="Hendrix D."/>
            <person name="Jurka J."/>
            <person name="Kapitonov V."/>
            <person name="Ovcharenko I."/>
            <person name="Putnam N.H."/>
            <person name="Shu S."/>
            <person name="Taher L."/>
            <person name="Blitz I.L."/>
            <person name="Blumberg B."/>
            <person name="Dichmann D.S."/>
            <person name="Dubchak I."/>
            <person name="Amaya E."/>
            <person name="Detter J.C."/>
            <person name="Fletcher R."/>
            <person name="Gerhard D.S."/>
            <person name="Goodstein D."/>
            <person name="Graves T."/>
            <person name="Grigoriev I.V."/>
            <person name="Grimwood J."/>
            <person name="Kawashima T."/>
            <person name="Lindquist E."/>
            <person name="Lucas S.M."/>
            <person name="Mead P.E."/>
            <person name="Mitros T."/>
            <person name="Ogino H."/>
            <person name="Ohta Y."/>
            <person name="Poliakov A.V."/>
            <person name="Pollet N."/>
            <person name="Robert J."/>
            <person name="Salamov A."/>
            <person name="Sater A.K."/>
            <person name="Schmutz J."/>
            <person name="Terry A."/>
            <person name="Vize P.D."/>
            <person name="Warren W.C."/>
            <person name="Wells D."/>
            <person name="Wills A."/>
            <person name="Wilson R.K."/>
            <person name="Zimmerman L.B."/>
            <person name="Zorn A.M."/>
            <person name="Grainger R."/>
            <person name="Grammer T."/>
            <person name="Khokha M.K."/>
            <person name="Richardson P.M."/>
            <person name="Rokhsar D.S."/>
        </authorList>
    </citation>
    <scope>NUCLEOTIDE SEQUENCE [LARGE SCALE GENOMIC DNA]</scope>
    <source>
        <strain evidence="7">Nigerian</strain>
    </source>
</reference>
<dbReference type="FunFam" id="4.10.110.10:FF:000006">
    <property type="entry name" value="Trefoil factor 1"/>
    <property type="match status" value="1"/>
</dbReference>
<dbReference type="PROSITE" id="PS00025">
    <property type="entry name" value="P_TREFOIL_1"/>
    <property type="match status" value="1"/>
</dbReference>
<reference evidence="7" key="2">
    <citation type="submission" date="2020-05" db="UniProtKB">
        <authorList>
            <consortium name="Ensembl"/>
        </authorList>
    </citation>
    <scope>IDENTIFICATION</scope>
</reference>
<dbReference type="InParanoid" id="A0A6I8R057"/>
<feature type="domain" description="P-type" evidence="6">
    <location>
        <begin position="28"/>
        <end position="73"/>
    </location>
</feature>
<keyword evidence="2" id="KW-0964">Secreted</keyword>
<keyword evidence="3 4" id="KW-1015">Disulfide bond</keyword>
<dbReference type="InterPro" id="IPR000519">
    <property type="entry name" value="P_trefoil_dom"/>
</dbReference>
<proteinExistence type="predicted"/>
<dbReference type="Gene3D" id="4.10.110.10">
    <property type="entry name" value="Spasmolytic Protein, domain 1"/>
    <property type="match status" value="2"/>
</dbReference>
<feature type="disulfide bond" evidence="4">
    <location>
        <begin position="98"/>
        <end position="115"/>
    </location>
</feature>
<dbReference type="CDD" id="cd00111">
    <property type="entry name" value="Trefoil"/>
    <property type="match status" value="2"/>
</dbReference>
<feature type="disulfide bond" evidence="4">
    <location>
        <begin position="30"/>
        <end position="56"/>
    </location>
</feature>
<dbReference type="InterPro" id="IPR017957">
    <property type="entry name" value="P_trefoil_CS"/>
</dbReference>
<dbReference type="PANTHER" id="PTHR13826:SF14">
    <property type="entry name" value="TREFOIL FACTOR 2"/>
    <property type="match status" value="1"/>
</dbReference>
<evidence type="ECO:0000256" key="5">
    <source>
        <dbReference type="SAM" id="SignalP"/>
    </source>
</evidence>
<organism evidence="7">
    <name type="scientific">Xenopus tropicalis</name>
    <name type="common">Western clawed frog</name>
    <name type="synonym">Silurana tropicalis</name>
    <dbReference type="NCBI Taxonomy" id="8364"/>
    <lineage>
        <taxon>Eukaryota</taxon>
        <taxon>Metazoa</taxon>
        <taxon>Chordata</taxon>
        <taxon>Craniata</taxon>
        <taxon>Vertebrata</taxon>
        <taxon>Euteleostomi</taxon>
        <taxon>Amphibia</taxon>
        <taxon>Batrachia</taxon>
        <taxon>Anura</taxon>
        <taxon>Pipoidea</taxon>
        <taxon>Pipidae</taxon>
        <taxon>Xenopodinae</taxon>
        <taxon>Xenopus</taxon>
        <taxon>Silurana</taxon>
    </lineage>
</organism>
<dbReference type="GO" id="GO:0005576">
    <property type="term" value="C:extracellular region"/>
    <property type="evidence" value="ECO:0007669"/>
    <property type="project" value="UniProtKB-SubCell"/>
</dbReference>
<name>A0A6I8R057_XENTR</name>
<dbReference type="InterPro" id="IPR044913">
    <property type="entry name" value="P_trefoil_dom_sf"/>
</dbReference>
<dbReference type="Bgee" id="ENSXETG00000036428">
    <property type="expression patterns" value="Expressed in 2-cell stage embryo and 1 other cell type or tissue"/>
</dbReference>
<feature type="chain" id="PRO_5028025827" description="P-type domain-containing protein" evidence="5">
    <location>
        <begin position="28"/>
        <end position="124"/>
    </location>
</feature>
<dbReference type="PANTHER" id="PTHR13826">
    <property type="entry name" value="INTESTINAL TREFOIL FACTOR-RELATED"/>
    <property type="match status" value="1"/>
</dbReference>
<dbReference type="AlphaFoldDB" id="A0A6I8R057"/>
<feature type="signal peptide" evidence="5">
    <location>
        <begin position="1"/>
        <end position="27"/>
    </location>
</feature>
<evidence type="ECO:0000256" key="1">
    <source>
        <dbReference type="ARBA" id="ARBA00004613"/>
    </source>
</evidence>
<evidence type="ECO:0000256" key="4">
    <source>
        <dbReference type="PROSITE-ProRule" id="PRU00779"/>
    </source>
</evidence>
<keyword evidence="5" id="KW-0732">Signal</keyword>
<evidence type="ECO:0000313" key="7">
    <source>
        <dbReference type="Ensembl" id="ENSXETP00000073929"/>
    </source>
</evidence>
<comment type="subcellular location">
    <subcellularLocation>
        <location evidence="1">Secreted</location>
    </subcellularLocation>
</comment>
<feature type="domain" description="P-type" evidence="6">
    <location>
        <begin position="76"/>
        <end position="119"/>
    </location>
</feature>
<sequence length="124" mass="13973">MGPFWEGATNLVVLGPLIYCIIAPTDKEQCSSNKKDRKNCGHSGISARDCYSKGCCYDPSDRKSFIPLYFISSLLKGCAVTHKNRKDCGYPYISAKDCFSRGCCFDDSVPQTIWCYYGNCHFKY</sequence>
<feature type="disulfide bond" evidence="4">
    <location>
        <begin position="40"/>
        <end position="55"/>
    </location>
</feature>
<protein>
    <recommendedName>
        <fullName evidence="6">P-type domain-containing protein</fullName>
    </recommendedName>
</protein>
<evidence type="ECO:0000256" key="3">
    <source>
        <dbReference type="ARBA" id="ARBA00023157"/>
    </source>
</evidence>
<dbReference type="GeneTree" id="ENSGT01070000254068"/>
<feature type="disulfide bond" evidence="4">
    <location>
        <begin position="78"/>
        <end position="104"/>
    </location>
</feature>
<dbReference type="InterPro" id="IPR017994">
    <property type="entry name" value="P_trefoil_chordata"/>
</dbReference>